<dbReference type="Proteomes" id="UP000286482">
    <property type="component" value="Unassembled WGS sequence"/>
</dbReference>
<sequence>MEVFIMRHGEAEFMAAQDSQRALSKHGIEQSKLAGEKLNRCCPHFDIVAHSPYLRATQTWQHVNTKCNSVGKVYVLDELTPSGDIENLTAWLEELYIEDSQRSILLVSHLPLVSYLSQALAKQDQAIAFHTANIARLRMTNTGVAQLLQFT</sequence>
<dbReference type="RefSeq" id="WP_120353740.1">
    <property type="nucleotide sequence ID" value="NZ_RAQO01000004.1"/>
</dbReference>
<dbReference type="Pfam" id="PF00300">
    <property type="entry name" value="His_Phos_1"/>
    <property type="match status" value="1"/>
</dbReference>
<gene>
    <name evidence="2" type="primary">sixA</name>
    <name evidence="2" type="ORF">DBZ36_04555</name>
</gene>
<organism evidence="2 3">
    <name type="scientific">Alginatibacterium sediminis</name>
    <dbReference type="NCBI Taxonomy" id="2164068"/>
    <lineage>
        <taxon>Bacteria</taxon>
        <taxon>Pseudomonadati</taxon>
        <taxon>Pseudomonadota</taxon>
        <taxon>Gammaproteobacteria</taxon>
        <taxon>Alteromonadales</taxon>
        <taxon>Alteromonadaceae</taxon>
        <taxon>Alginatibacterium</taxon>
    </lineage>
</organism>
<dbReference type="AlphaFoldDB" id="A0A420EGA2"/>
<evidence type="ECO:0000313" key="3">
    <source>
        <dbReference type="Proteomes" id="UP000286482"/>
    </source>
</evidence>
<dbReference type="OrthoDB" id="92610at2"/>
<protein>
    <submittedName>
        <fullName evidence="2">Phosphohistidine phosphatase SixA</fullName>
    </submittedName>
</protein>
<evidence type="ECO:0000256" key="1">
    <source>
        <dbReference type="ARBA" id="ARBA00022801"/>
    </source>
</evidence>
<dbReference type="SUPFAM" id="SSF53254">
    <property type="entry name" value="Phosphoglycerate mutase-like"/>
    <property type="match status" value="1"/>
</dbReference>
<reference evidence="2 3" key="1">
    <citation type="submission" date="2018-09" db="EMBL/GenBank/DDBJ databases">
        <authorList>
            <person name="Wang Z."/>
        </authorList>
    </citation>
    <scope>NUCLEOTIDE SEQUENCE [LARGE SCALE GENOMIC DNA]</scope>
    <source>
        <strain evidence="2 3">ALS 81</strain>
    </source>
</reference>
<name>A0A420EGA2_9ALTE</name>
<dbReference type="NCBIfam" id="TIGR00249">
    <property type="entry name" value="sixA"/>
    <property type="match status" value="1"/>
</dbReference>
<dbReference type="InterPro" id="IPR004449">
    <property type="entry name" value="SixA"/>
</dbReference>
<dbReference type="CDD" id="cd07067">
    <property type="entry name" value="HP_PGM_like"/>
    <property type="match status" value="1"/>
</dbReference>
<dbReference type="SMART" id="SM00855">
    <property type="entry name" value="PGAM"/>
    <property type="match status" value="1"/>
</dbReference>
<evidence type="ECO:0000313" key="2">
    <source>
        <dbReference type="EMBL" id="RKF19735.1"/>
    </source>
</evidence>
<dbReference type="EMBL" id="RAQO01000004">
    <property type="protein sequence ID" value="RKF19735.1"/>
    <property type="molecule type" value="Genomic_DNA"/>
</dbReference>
<dbReference type="GO" id="GO:0005737">
    <property type="term" value="C:cytoplasm"/>
    <property type="evidence" value="ECO:0007669"/>
    <property type="project" value="InterPro"/>
</dbReference>
<proteinExistence type="predicted"/>
<comment type="caution">
    <text evidence="2">The sequence shown here is derived from an EMBL/GenBank/DDBJ whole genome shotgun (WGS) entry which is preliminary data.</text>
</comment>
<keyword evidence="3" id="KW-1185">Reference proteome</keyword>
<dbReference type="PANTHER" id="PTHR20935">
    <property type="entry name" value="PHOSPHOGLYCERATE MUTASE-RELATED"/>
    <property type="match status" value="1"/>
</dbReference>
<dbReference type="InterPro" id="IPR051021">
    <property type="entry name" value="Mito_Ser/Thr_phosphatase"/>
</dbReference>
<keyword evidence="1" id="KW-0378">Hydrolase</keyword>
<dbReference type="Gene3D" id="3.40.50.1240">
    <property type="entry name" value="Phosphoglycerate mutase-like"/>
    <property type="match status" value="1"/>
</dbReference>
<dbReference type="InterPro" id="IPR029033">
    <property type="entry name" value="His_PPase_superfam"/>
</dbReference>
<dbReference type="InterPro" id="IPR013078">
    <property type="entry name" value="His_Pase_superF_clade-1"/>
</dbReference>
<accession>A0A420EGA2</accession>
<dbReference type="GO" id="GO:0101006">
    <property type="term" value="F:protein histidine phosphatase activity"/>
    <property type="evidence" value="ECO:0007669"/>
    <property type="project" value="InterPro"/>
</dbReference>